<proteinExistence type="predicted"/>
<accession>A0A895YA90</accession>
<evidence type="ECO:0000256" key="2">
    <source>
        <dbReference type="SAM" id="MobiDB-lite"/>
    </source>
</evidence>
<feature type="region of interest" description="Disordered" evidence="2">
    <location>
        <begin position="59"/>
        <end position="87"/>
    </location>
</feature>
<dbReference type="RefSeq" id="WP_239675246.1">
    <property type="nucleotide sequence ID" value="NZ_CP070499.1"/>
</dbReference>
<dbReference type="InterPro" id="IPR023365">
    <property type="entry name" value="Sortase_dom-sf"/>
</dbReference>
<feature type="transmembrane region" description="Helical" evidence="3">
    <location>
        <begin position="34"/>
        <end position="55"/>
    </location>
</feature>
<evidence type="ECO:0000256" key="1">
    <source>
        <dbReference type="ARBA" id="ARBA00022801"/>
    </source>
</evidence>
<keyword evidence="3" id="KW-0472">Membrane</keyword>
<gene>
    <name evidence="4" type="ORF">JQS43_16205</name>
</gene>
<protein>
    <submittedName>
        <fullName evidence="4">Class F sortase</fullName>
    </submittedName>
</protein>
<dbReference type="GO" id="GO:0016787">
    <property type="term" value="F:hydrolase activity"/>
    <property type="evidence" value="ECO:0007669"/>
    <property type="project" value="UniProtKB-KW"/>
</dbReference>
<name>A0A895YA90_9ACTN</name>
<dbReference type="KEGG" id="nhy:JQS43_16205"/>
<dbReference type="Pfam" id="PF04203">
    <property type="entry name" value="Sortase"/>
    <property type="match status" value="1"/>
</dbReference>
<organism evidence="4 5">
    <name type="scientific">Natronosporangium hydrolyticum</name>
    <dbReference type="NCBI Taxonomy" id="2811111"/>
    <lineage>
        <taxon>Bacteria</taxon>
        <taxon>Bacillati</taxon>
        <taxon>Actinomycetota</taxon>
        <taxon>Actinomycetes</taxon>
        <taxon>Micromonosporales</taxon>
        <taxon>Micromonosporaceae</taxon>
        <taxon>Natronosporangium</taxon>
    </lineage>
</organism>
<sequence length="249" mass="26225">MGSDNRTHEYRSQDYRSHGIRTAGGGSPQSGRRVAAYCLVAFLAAGGSGLMLAGLTVGSSPRPPQPDPDVAPAAYGLTTTSGEAGEPDQTGEAIGLARAEPVRVTIPRIDVDSELLRLGVDDDGEVEVPPLRRAHQAGWYERGVTPGEVGSAVIIGHVDSRAGGPAVFFELGRLRPGDQIDVLRADRSVATFHVDGVAAYPKDDFPAELVYGPSAQPTLRLITCGGEFDERSRDYLDNVVVFATLAGAD</sequence>
<keyword evidence="1" id="KW-0378">Hydrolase</keyword>
<reference evidence="4" key="1">
    <citation type="submission" date="2021-02" db="EMBL/GenBank/DDBJ databases">
        <title>Natrosporangium hydrolyticum gen. nov., sp. nov, a haloalkaliphilic actinobacterium from a soda solonchak soil.</title>
        <authorList>
            <person name="Sorokin D.Y."/>
            <person name="Khijniak T.V."/>
            <person name="Zakharycheva A.P."/>
            <person name="Boueva O.V."/>
            <person name="Ariskina E.V."/>
            <person name="Hahnke R.L."/>
            <person name="Bunk B."/>
            <person name="Sproer C."/>
            <person name="Schumann P."/>
            <person name="Evtushenko L.I."/>
            <person name="Kublanov I.V."/>
        </authorList>
    </citation>
    <scope>NUCLEOTIDE SEQUENCE</scope>
    <source>
        <strain evidence="4">DSM 106523</strain>
    </source>
</reference>
<dbReference type="SUPFAM" id="SSF63817">
    <property type="entry name" value="Sortase"/>
    <property type="match status" value="1"/>
</dbReference>
<dbReference type="Proteomes" id="UP000662857">
    <property type="component" value="Chromosome"/>
</dbReference>
<feature type="region of interest" description="Disordered" evidence="2">
    <location>
        <begin position="1"/>
        <end position="30"/>
    </location>
</feature>
<keyword evidence="3" id="KW-0812">Transmembrane</keyword>
<dbReference type="AlphaFoldDB" id="A0A895YA90"/>
<evidence type="ECO:0000313" key="4">
    <source>
        <dbReference type="EMBL" id="QSB13172.1"/>
    </source>
</evidence>
<dbReference type="InterPro" id="IPR042001">
    <property type="entry name" value="Sortase_F"/>
</dbReference>
<keyword evidence="5" id="KW-1185">Reference proteome</keyword>
<dbReference type="NCBIfam" id="NF033748">
    <property type="entry name" value="class_F_sortase"/>
    <property type="match status" value="1"/>
</dbReference>
<evidence type="ECO:0000313" key="5">
    <source>
        <dbReference type="Proteomes" id="UP000662857"/>
    </source>
</evidence>
<dbReference type="EMBL" id="CP070499">
    <property type="protein sequence ID" value="QSB13172.1"/>
    <property type="molecule type" value="Genomic_DNA"/>
</dbReference>
<feature type="compositionally biased region" description="Basic and acidic residues" evidence="2">
    <location>
        <begin position="1"/>
        <end position="17"/>
    </location>
</feature>
<dbReference type="CDD" id="cd05829">
    <property type="entry name" value="Sortase_F"/>
    <property type="match status" value="1"/>
</dbReference>
<evidence type="ECO:0000256" key="3">
    <source>
        <dbReference type="SAM" id="Phobius"/>
    </source>
</evidence>
<dbReference type="InterPro" id="IPR005754">
    <property type="entry name" value="Sortase"/>
</dbReference>
<keyword evidence="3" id="KW-1133">Transmembrane helix</keyword>
<dbReference type="Gene3D" id="2.40.260.10">
    <property type="entry name" value="Sortase"/>
    <property type="match status" value="1"/>
</dbReference>